<dbReference type="InterPro" id="IPR006027">
    <property type="entry name" value="NusB_RsmB_TIM44"/>
</dbReference>
<evidence type="ECO:0000259" key="6">
    <source>
        <dbReference type="Pfam" id="PF01029"/>
    </source>
</evidence>
<dbReference type="Pfam" id="PF01029">
    <property type="entry name" value="NusB"/>
    <property type="match status" value="1"/>
</dbReference>
<keyword evidence="2" id="KW-0889">Transcription antitermination</keyword>
<evidence type="ECO:0000256" key="2">
    <source>
        <dbReference type="ARBA" id="ARBA00022814"/>
    </source>
</evidence>
<evidence type="ECO:0000256" key="5">
    <source>
        <dbReference type="ARBA" id="ARBA00023163"/>
    </source>
</evidence>
<evidence type="ECO:0000256" key="3">
    <source>
        <dbReference type="ARBA" id="ARBA00022884"/>
    </source>
</evidence>
<dbReference type="PANTHER" id="PTHR11078:SF3">
    <property type="entry name" value="ANTITERMINATION NUSB DOMAIN-CONTAINING PROTEIN"/>
    <property type="match status" value="1"/>
</dbReference>
<keyword evidence="4" id="KW-0805">Transcription regulation</keyword>
<feature type="domain" description="NusB/RsmB/TIM44" evidence="6">
    <location>
        <begin position="6"/>
        <end position="125"/>
    </location>
</feature>
<keyword evidence="3" id="KW-0694">RNA-binding</keyword>
<proteinExistence type="inferred from homology"/>
<evidence type="ECO:0000313" key="7">
    <source>
        <dbReference type="EMBL" id="MBZ7987524.1"/>
    </source>
</evidence>
<comment type="caution">
    <text evidence="7">The sequence shown here is derived from an EMBL/GenBank/DDBJ whole genome shotgun (WGS) entry which is preliminary data.</text>
</comment>
<gene>
    <name evidence="7" type="primary">nusB</name>
    <name evidence="7" type="ORF">AVCANL283_05335</name>
</gene>
<dbReference type="PANTHER" id="PTHR11078">
    <property type="entry name" value="N UTILIZATION SUBSTANCE PROTEIN B-RELATED"/>
    <property type="match status" value="1"/>
</dbReference>
<dbReference type="Proteomes" id="UP000786183">
    <property type="component" value="Unassembled WGS sequence"/>
</dbReference>
<keyword evidence="8" id="KW-1185">Reference proteome</keyword>
<evidence type="ECO:0000256" key="4">
    <source>
        <dbReference type="ARBA" id="ARBA00023015"/>
    </source>
</evidence>
<name>A0ABS7WS00_9BACT</name>
<evidence type="ECO:0000313" key="8">
    <source>
        <dbReference type="Proteomes" id="UP000786183"/>
    </source>
</evidence>
<dbReference type="EMBL" id="JACGBB010000009">
    <property type="protein sequence ID" value="MBZ7987524.1"/>
    <property type="molecule type" value="Genomic_DNA"/>
</dbReference>
<keyword evidence="5" id="KW-0804">Transcription</keyword>
<dbReference type="Gene3D" id="1.10.940.10">
    <property type="entry name" value="NusB-like"/>
    <property type="match status" value="1"/>
</dbReference>
<dbReference type="RefSeq" id="WP_172233669.1">
    <property type="nucleotide sequence ID" value="NZ_CP035946.1"/>
</dbReference>
<sequence length="126" mass="14495">MATRHQVRKSIISILYSQEFVQNDKFLEDFLEEHKIRNAIKDWAIELYNGINVNLKAIDEKIASLLDGEFNKLANMEKAILRLGVYELLYTNTDKAIIINEAIELAKEYASDNAPKLINGVLDKIR</sequence>
<dbReference type="InterPro" id="IPR011605">
    <property type="entry name" value="NusB_fam"/>
</dbReference>
<comment type="similarity">
    <text evidence="1">Belongs to the NusB family.</text>
</comment>
<organism evidence="7 8">
    <name type="scientific">Campylobacter canadensis</name>
    <dbReference type="NCBI Taxonomy" id="449520"/>
    <lineage>
        <taxon>Bacteria</taxon>
        <taxon>Pseudomonadati</taxon>
        <taxon>Campylobacterota</taxon>
        <taxon>Epsilonproteobacteria</taxon>
        <taxon>Campylobacterales</taxon>
        <taxon>Campylobacteraceae</taxon>
        <taxon>Campylobacter</taxon>
    </lineage>
</organism>
<accession>A0ABS7WS00</accession>
<dbReference type="NCBIfam" id="TIGR01951">
    <property type="entry name" value="nusB"/>
    <property type="match status" value="1"/>
</dbReference>
<dbReference type="InterPro" id="IPR035926">
    <property type="entry name" value="NusB-like_sf"/>
</dbReference>
<protein>
    <submittedName>
        <fullName evidence="7">Transcription antitermination factor NusB</fullName>
    </submittedName>
</protein>
<evidence type="ECO:0000256" key="1">
    <source>
        <dbReference type="ARBA" id="ARBA00005952"/>
    </source>
</evidence>
<dbReference type="SUPFAM" id="SSF48013">
    <property type="entry name" value="NusB-like"/>
    <property type="match status" value="1"/>
</dbReference>
<reference evidence="7 8" key="1">
    <citation type="submission" date="2020-07" db="EMBL/GenBank/DDBJ databases">
        <title>Transfer of Campylobacter canadensis to the novel genus Avispirillum gen. nov., that also includes two novel species recovered from migratory waterfowl: Avispirillum anseris sp. nov. and Avispirillum brantae sp. nov.</title>
        <authorList>
            <person name="Miller W.G."/>
            <person name="Chapman M.H."/>
            <person name="Yee E."/>
            <person name="Inglis G.D."/>
        </authorList>
    </citation>
    <scope>NUCLEOTIDE SEQUENCE [LARGE SCALE GENOMIC DNA]</scope>
    <source>
        <strain evidence="7 8">L283</strain>
    </source>
</reference>